<sequence>MTEAKVVLASVSLVPVKVIKTLPCGYKIPDPLPWAQLVGPLAAAEDALARLDERLAKSPIRDGAISRTHFTDACASLWLDGELVHLDDLVLHDAGMDVRAPTHELTRAHAVLRARRRIADAKPEWALSATGLTSLRGRGEREQETSPSYS</sequence>
<gene>
    <name evidence="1" type="ORF">NK6_d_133</name>
</gene>
<accession>A0A0E4BYW4</accession>
<reference evidence="1 2" key="1">
    <citation type="submission" date="2014-11" db="EMBL/GenBank/DDBJ databases">
        <title>Symbiosis island explosion on the genome of extra-slow-growing strains of soybean bradyrhizobia with massive insertion sequences.</title>
        <authorList>
            <person name="Iida T."/>
            <person name="Minamisawa K."/>
        </authorList>
    </citation>
    <scope>NUCLEOTIDE SEQUENCE [LARGE SCALE GENOMIC DNA]</scope>
    <source>
        <strain evidence="1 2">NK6</strain>
        <plasmid evidence="2">pNK6d DNA</plasmid>
    </source>
</reference>
<dbReference type="AlphaFoldDB" id="A0A0E4BYW4"/>
<organism evidence="1 2">
    <name type="scientific">Bradyrhizobium diazoefficiens</name>
    <dbReference type="NCBI Taxonomy" id="1355477"/>
    <lineage>
        <taxon>Bacteria</taxon>
        <taxon>Pseudomonadati</taxon>
        <taxon>Pseudomonadota</taxon>
        <taxon>Alphaproteobacteria</taxon>
        <taxon>Hyphomicrobiales</taxon>
        <taxon>Nitrobacteraceae</taxon>
        <taxon>Bradyrhizobium</taxon>
    </lineage>
</organism>
<keyword evidence="1" id="KW-0614">Plasmid</keyword>
<dbReference type="Proteomes" id="UP000063308">
    <property type="component" value="Plasmid pNK6d"/>
</dbReference>
<protein>
    <submittedName>
        <fullName evidence="1">Uncharacterized protein</fullName>
    </submittedName>
</protein>
<evidence type="ECO:0000313" key="2">
    <source>
        <dbReference type="Proteomes" id="UP000063308"/>
    </source>
</evidence>
<dbReference type="EMBL" id="AP014688">
    <property type="protein sequence ID" value="BAR63692.1"/>
    <property type="molecule type" value="Genomic_DNA"/>
</dbReference>
<name>A0A0E4BYW4_9BRAD</name>
<evidence type="ECO:0000313" key="1">
    <source>
        <dbReference type="EMBL" id="BAR63692.1"/>
    </source>
</evidence>
<proteinExistence type="predicted"/>
<geneLocation type="plasmid" evidence="2">
    <name>pNK6d DNA</name>
</geneLocation>